<dbReference type="AlphaFoldDB" id="A0A8T0IQ76"/>
<reference evidence="2" key="1">
    <citation type="submission" date="2020-06" db="EMBL/GenBank/DDBJ databases">
        <title>WGS assembly of Ceratodon purpureus strain R40.</title>
        <authorList>
            <person name="Carey S.B."/>
            <person name="Jenkins J."/>
            <person name="Shu S."/>
            <person name="Lovell J.T."/>
            <person name="Sreedasyam A."/>
            <person name="Maumus F."/>
            <person name="Tiley G.P."/>
            <person name="Fernandez-Pozo N."/>
            <person name="Barry K."/>
            <person name="Chen C."/>
            <person name="Wang M."/>
            <person name="Lipzen A."/>
            <person name="Daum C."/>
            <person name="Saski C.A."/>
            <person name="Payton A.C."/>
            <person name="Mcbreen J.C."/>
            <person name="Conrad R.E."/>
            <person name="Kollar L.M."/>
            <person name="Olsson S."/>
            <person name="Huttunen S."/>
            <person name="Landis J.B."/>
            <person name="Wickett N.J."/>
            <person name="Johnson M.G."/>
            <person name="Rensing S.A."/>
            <person name="Grimwood J."/>
            <person name="Schmutz J."/>
            <person name="Mcdaniel S.F."/>
        </authorList>
    </citation>
    <scope>NUCLEOTIDE SEQUENCE</scope>
    <source>
        <strain evidence="2">R40</strain>
    </source>
</reference>
<dbReference type="Proteomes" id="UP000822688">
    <property type="component" value="Chromosome 3"/>
</dbReference>
<evidence type="ECO:0000256" key="1">
    <source>
        <dbReference type="SAM" id="MobiDB-lite"/>
    </source>
</evidence>
<organism evidence="2 3">
    <name type="scientific">Ceratodon purpureus</name>
    <name type="common">Fire moss</name>
    <name type="synonym">Dicranum purpureum</name>
    <dbReference type="NCBI Taxonomy" id="3225"/>
    <lineage>
        <taxon>Eukaryota</taxon>
        <taxon>Viridiplantae</taxon>
        <taxon>Streptophyta</taxon>
        <taxon>Embryophyta</taxon>
        <taxon>Bryophyta</taxon>
        <taxon>Bryophytina</taxon>
        <taxon>Bryopsida</taxon>
        <taxon>Dicranidae</taxon>
        <taxon>Pseudoditrichales</taxon>
        <taxon>Ditrichaceae</taxon>
        <taxon>Ceratodon</taxon>
    </lineage>
</organism>
<gene>
    <name evidence="2" type="ORF">KC19_3G263300</name>
</gene>
<name>A0A8T0IQ76_CERPU</name>
<proteinExistence type="predicted"/>
<evidence type="ECO:0000313" key="2">
    <source>
        <dbReference type="EMBL" id="KAG0585165.1"/>
    </source>
</evidence>
<dbReference type="EMBL" id="CM026423">
    <property type="protein sequence ID" value="KAG0585165.1"/>
    <property type="molecule type" value="Genomic_DNA"/>
</dbReference>
<comment type="caution">
    <text evidence="2">The sequence shown here is derived from an EMBL/GenBank/DDBJ whole genome shotgun (WGS) entry which is preliminary data.</text>
</comment>
<keyword evidence="3" id="KW-1185">Reference proteome</keyword>
<accession>A0A8T0IQ76</accession>
<evidence type="ECO:0000313" key="3">
    <source>
        <dbReference type="Proteomes" id="UP000822688"/>
    </source>
</evidence>
<feature type="region of interest" description="Disordered" evidence="1">
    <location>
        <begin position="39"/>
        <end position="58"/>
    </location>
</feature>
<feature type="compositionally biased region" description="Polar residues" evidence="1">
    <location>
        <begin position="39"/>
        <end position="51"/>
    </location>
</feature>
<sequence>MIKSFLYSTNRFENHSPPSWNIIHQNEMKMIKLIIHQSNTPQNRNTSQSSALPAPPHAQPSTIEMEWLFWSLLRANMPSHFHHHMRLIKSLSAEMIMRLLNHQQRHCVVVTTSIR</sequence>
<protein>
    <submittedName>
        <fullName evidence="2">Uncharacterized protein</fullName>
    </submittedName>
</protein>